<dbReference type="STRING" id="1185876.BN8_01878"/>
<evidence type="ECO:0000313" key="2">
    <source>
        <dbReference type="Proteomes" id="UP000009309"/>
    </source>
</evidence>
<dbReference type="Proteomes" id="UP000009309">
    <property type="component" value="Unassembled WGS sequence"/>
</dbReference>
<accession>I2GG19</accession>
<dbReference type="AlphaFoldDB" id="I2GG19"/>
<proteinExistence type="predicted"/>
<reference evidence="1 2" key="1">
    <citation type="journal article" date="2012" name="J. Bacteriol.">
        <title>Genome Sequence of the Filamentous Bacterium Fibrisoma limi BUZ 3T.</title>
        <authorList>
            <person name="Filippini M."/>
            <person name="Qi W."/>
            <person name="Jaenicke S."/>
            <person name="Goesmann A."/>
            <person name="Smits T.H."/>
            <person name="Bagheri H.C."/>
        </authorList>
    </citation>
    <scope>NUCLEOTIDE SEQUENCE [LARGE SCALE GENOMIC DNA]</scope>
    <source>
        <strain evidence="2">BUZ 3T</strain>
    </source>
</reference>
<comment type="caution">
    <text evidence="1">The sequence shown here is derived from an EMBL/GenBank/DDBJ whole genome shotgun (WGS) entry which is preliminary data.</text>
</comment>
<protein>
    <submittedName>
        <fullName evidence="1">Uncharacterized protein</fullName>
    </submittedName>
</protein>
<sequence>MALGIVINLDVIQGFVGPENRVAQWIRLFGRNELNSKHGTRLYSERLM</sequence>
<dbReference type="EMBL" id="CAIT01000006">
    <property type="protein sequence ID" value="CCH52844.1"/>
    <property type="molecule type" value="Genomic_DNA"/>
</dbReference>
<gene>
    <name evidence="1" type="ORF">BN8_01878</name>
</gene>
<name>I2GG19_9BACT</name>
<organism evidence="1 2">
    <name type="scientific">Fibrisoma limi BUZ 3</name>
    <dbReference type="NCBI Taxonomy" id="1185876"/>
    <lineage>
        <taxon>Bacteria</taxon>
        <taxon>Pseudomonadati</taxon>
        <taxon>Bacteroidota</taxon>
        <taxon>Cytophagia</taxon>
        <taxon>Cytophagales</taxon>
        <taxon>Spirosomataceae</taxon>
        <taxon>Fibrisoma</taxon>
    </lineage>
</organism>
<evidence type="ECO:0000313" key="1">
    <source>
        <dbReference type="EMBL" id="CCH52844.1"/>
    </source>
</evidence>
<keyword evidence="2" id="KW-1185">Reference proteome</keyword>